<accession>A0AAV5W888</accession>
<dbReference type="EMBL" id="BTSY01000005">
    <property type="protein sequence ID" value="GMT27021.1"/>
    <property type="molecule type" value="Genomic_DNA"/>
</dbReference>
<evidence type="ECO:0000313" key="2">
    <source>
        <dbReference type="Proteomes" id="UP001432322"/>
    </source>
</evidence>
<proteinExistence type="predicted"/>
<sequence>DKWMGIDLSSLFADYRITIVRTNDSIEVYSSGRSCITTAGVVRTYEGLMETDVFFSENDCSPIYKVSLTKYSDEKELRYVRGEAQRL</sequence>
<organism evidence="1 2">
    <name type="scientific">Pristionchus fissidentatus</name>
    <dbReference type="NCBI Taxonomy" id="1538716"/>
    <lineage>
        <taxon>Eukaryota</taxon>
        <taxon>Metazoa</taxon>
        <taxon>Ecdysozoa</taxon>
        <taxon>Nematoda</taxon>
        <taxon>Chromadorea</taxon>
        <taxon>Rhabditida</taxon>
        <taxon>Rhabditina</taxon>
        <taxon>Diplogasteromorpha</taxon>
        <taxon>Diplogasteroidea</taxon>
        <taxon>Neodiplogasteridae</taxon>
        <taxon>Pristionchus</taxon>
    </lineage>
</organism>
<dbReference type="Proteomes" id="UP001432322">
    <property type="component" value="Unassembled WGS sequence"/>
</dbReference>
<reference evidence="1" key="1">
    <citation type="submission" date="2023-10" db="EMBL/GenBank/DDBJ databases">
        <title>Genome assembly of Pristionchus species.</title>
        <authorList>
            <person name="Yoshida K."/>
            <person name="Sommer R.J."/>
        </authorList>
    </citation>
    <scope>NUCLEOTIDE SEQUENCE</scope>
    <source>
        <strain evidence="1">RS5133</strain>
    </source>
</reference>
<keyword evidence="2" id="KW-1185">Reference proteome</keyword>
<protein>
    <submittedName>
        <fullName evidence="1">Uncharacterized protein</fullName>
    </submittedName>
</protein>
<feature type="non-terminal residue" evidence="1">
    <location>
        <position position="1"/>
    </location>
</feature>
<dbReference type="AlphaFoldDB" id="A0AAV5W888"/>
<name>A0AAV5W888_9BILA</name>
<gene>
    <name evidence="1" type="ORF">PFISCL1PPCAC_18318</name>
</gene>
<evidence type="ECO:0000313" key="1">
    <source>
        <dbReference type="EMBL" id="GMT27021.1"/>
    </source>
</evidence>
<comment type="caution">
    <text evidence="1">The sequence shown here is derived from an EMBL/GenBank/DDBJ whole genome shotgun (WGS) entry which is preliminary data.</text>
</comment>